<dbReference type="GO" id="GO:0005886">
    <property type="term" value="C:plasma membrane"/>
    <property type="evidence" value="ECO:0007669"/>
    <property type="project" value="UniProtKB-SubCell"/>
</dbReference>
<dbReference type="PANTHER" id="PTHR30619">
    <property type="entry name" value="DNA INTERNALIZATION/COMPETENCE PROTEIN COMEC/REC2"/>
    <property type="match status" value="1"/>
</dbReference>
<dbReference type="InterPro" id="IPR004477">
    <property type="entry name" value="ComEC_N"/>
</dbReference>
<dbReference type="InterPro" id="IPR052159">
    <property type="entry name" value="Competence_DNA_uptake"/>
</dbReference>
<evidence type="ECO:0000256" key="6">
    <source>
        <dbReference type="SAM" id="Phobius"/>
    </source>
</evidence>
<keyword evidence="5 6" id="KW-0472">Membrane</keyword>
<evidence type="ECO:0000256" key="2">
    <source>
        <dbReference type="ARBA" id="ARBA00022475"/>
    </source>
</evidence>
<evidence type="ECO:0000259" key="7">
    <source>
        <dbReference type="Pfam" id="PF03772"/>
    </source>
</evidence>
<evidence type="ECO:0000256" key="1">
    <source>
        <dbReference type="ARBA" id="ARBA00004651"/>
    </source>
</evidence>
<feature type="domain" description="ComEC/Rec2-related protein" evidence="7">
    <location>
        <begin position="77"/>
        <end position="305"/>
    </location>
</feature>
<organism evidence="8 9">
    <name type="scientific">candidate division WWE3 bacterium GW2011_GWA1_46_21</name>
    <dbReference type="NCBI Taxonomy" id="1619107"/>
    <lineage>
        <taxon>Bacteria</taxon>
        <taxon>Katanobacteria</taxon>
    </lineage>
</organism>
<evidence type="ECO:0000256" key="5">
    <source>
        <dbReference type="ARBA" id="ARBA00023136"/>
    </source>
</evidence>
<dbReference type="AlphaFoldDB" id="A0A0G1PCX6"/>
<gene>
    <name evidence="8" type="ORF">UX44_C0017G0012</name>
</gene>
<reference evidence="8 9" key="1">
    <citation type="journal article" date="2015" name="Nature">
        <title>rRNA introns, odd ribosomes, and small enigmatic genomes across a large radiation of phyla.</title>
        <authorList>
            <person name="Brown C.T."/>
            <person name="Hug L.A."/>
            <person name="Thomas B.C."/>
            <person name="Sharon I."/>
            <person name="Castelle C.J."/>
            <person name="Singh A."/>
            <person name="Wilkins M.J."/>
            <person name="Williams K.H."/>
            <person name="Banfield J.F."/>
        </authorList>
    </citation>
    <scope>NUCLEOTIDE SEQUENCE [LARGE SCALE GENOMIC DNA]</scope>
</reference>
<evidence type="ECO:0000313" key="8">
    <source>
        <dbReference type="EMBL" id="KKU30629.1"/>
    </source>
</evidence>
<evidence type="ECO:0000256" key="4">
    <source>
        <dbReference type="ARBA" id="ARBA00022989"/>
    </source>
</evidence>
<keyword evidence="4 6" id="KW-1133">Transmembrane helix</keyword>
<dbReference type="Proteomes" id="UP000034732">
    <property type="component" value="Unassembled WGS sequence"/>
</dbReference>
<name>A0A0G1PCX6_UNCKA</name>
<feature type="transmembrane region" description="Helical" evidence="6">
    <location>
        <begin position="239"/>
        <end position="266"/>
    </location>
</feature>
<comment type="subcellular location">
    <subcellularLocation>
        <location evidence="1">Cell membrane</location>
        <topology evidence="1">Multi-pass membrane protein</topology>
    </subcellularLocation>
</comment>
<evidence type="ECO:0000256" key="3">
    <source>
        <dbReference type="ARBA" id="ARBA00022692"/>
    </source>
</evidence>
<dbReference type="NCBIfam" id="TIGR00360">
    <property type="entry name" value="ComEC_N-term"/>
    <property type="match status" value="1"/>
</dbReference>
<keyword evidence="2" id="KW-1003">Cell membrane</keyword>
<sequence>MLILITFAAVCRFVPACSMRDCRDKIDPLAGYSSFWVFEGVRSYVTAKIEDGLPSPHAQLLLGFIIGSDSYKKFSRFNDVLLRTGTIHVAVVSGYNISVVAMFITKILGHIYSKRNLVAVLTITALYALLSGFEPPVVRAWFMAAAVIFVKFRGQRTYAILPLLYAALVMIILNPAYIYSLSFQLSLLATSGLFLFSPHIESLVKKAVNAGDLFANTISSTLSAQILVVPLLAYTFGSISVVSIVVNTLILWTVPLATLLGALYVFAGPAGVLIKLPLVFFLDIFISLTEFFSHFPYAVIDIKKFS</sequence>
<proteinExistence type="predicted"/>
<comment type="caution">
    <text evidence="8">The sequence shown here is derived from an EMBL/GenBank/DDBJ whole genome shotgun (WGS) entry which is preliminary data.</text>
</comment>
<dbReference type="PANTHER" id="PTHR30619:SF7">
    <property type="entry name" value="BETA-LACTAMASE DOMAIN PROTEIN"/>
    <property type="match status" value="1"/>
</dbReference>
<keyword evidence="3 6" id="KW-0812">Transmembrane</keyword>
<feature type="transmembrane region" description="Helical" evidence="6">
    <location>
        <begin position="85"/>
        <end position="105"/>
    </location>
</feature>
<protein>
    <submittedName>
        <fullName evidence="8">Internalization-related competence protein ComEC/Rec2 protein</fullName>
    </submittedName>
</protein>
<dbReference type="EMBL" id="LCMF01000017">
    <property type="protein sequence ID" value="KKU30629.1"/>
    <property type="molecule type" value="Genomic_DNA"/>
</dbReference>
<feature type="transmembrane region" description="Helical" evidence="6">
    <location>
        <begin position="278"/>
        <end position="300"/>
    </location>
</feature>
<feature type="transmembrane region" description="Helical" evidence="6">
    <location>
        <begin position="159"/>
        <end position="177"/>
    </location>
</feature>
<feature type="transmembrane region" description="Helical" evidence="6">
    <location>
        <begin position="112"/>
        <end position="130"/>
    </location>
</feature>
<evidence type="ECO:0000313" key="9">
    <source>
        <dbReference type="Proteomes" id="UP000034732"/>
    </source>
</evidence>
<feature type="transmembrane region" description="Helical" evidence="6">
    <location>
        <begin position="136"/>
        <end position="152"/>
    </location>
</feature>
<dbReference type="Pfam" id="PF03772">
    <property type="entry name" value="Competence"/>
    <property type="match status" value="1"/>
</dbReference>
<accession>A0A0G1PCX6</accession>